<proteinExistence type="predicted"/>
<dbReference type="EMBL" id="CAJOBS010001694">
    <property type="protein sequence ID" value="CAF4753573.1"/>
    <property type="molecule type" value="Genomic_DNA"/>
</dbReference>
<dbReference type="EMBL" id="CAJNYV010000141">
    <property type="protein sequence ID" value="CAF3348182.1"/>
    <property type="molecule type" value="Genomic_DNA"/>
</dbReference>
<dbReference type="Proteomes" id="UP000663825">
    <property type="component" value="Unassembled WGS sequence"/>
</dbReference>
<evidence type="ECO:0000313" key="2">
    <source>
        <dbReference type="EMBL" id="CAF3135991.1"/>
    </source>
</evidence>
<dbReference type="Proteomes" id="UP000663873">
    <property type="component" value="Unassembled WGS sequence"/>
</dbReference>
<dbReference type="EMBL" id="CAJOBP010002965">
    <property type="protein sequence ID" value="CAF4383471.1"/>
    <property type="molecule type" value="Genomic_DNA"/>
</dbReference>
<gene>
    <name evidence="3" type="ORF">KIK155_LOCUS3356</name>
    <name evidence="2" type="ORF">TIS948_LOCUS8859</name>
    <name evidence="6" type="ORF">TOA249_LOCUS20543</name>
    <name evidence="5" type="ORF">TSG867_LOCUS22927</name>
    <name evidence="4" type="ORF">UJA718_LOCUS17920</name>
</gene>
<dbReference type="EMBL" id="CAJNXB010001129">
    <property type="protein sequence ID" value="CAF3135991.1"/>
    <property type="molecule type" value="Genomic_DNA"/>
</dbReference>
<dbReference type="AlphaFoldDB" id="A0A817VEN6"/>
<accession>A0A817VEN6</accession>
<keyword evidence="1" id="KW-0812">Transmembrane</keyword>
<dbReference type="EMBL" id="CAJOBQ010001919">
    <property type="protein sequence ID" value="CAF4526068.1"/>
    <property type="molecule type" value="Genomic_DNA"/>
</dbReference>
<dbReference type="Proteomes" id="UP000663865">
    <property type="component" value="Unassembled WGS sequence"/>
</dbReference>
<evidence type="ECO:0000313" key="3">
    <source>
        <dbReference type="EMBL" id="CAF3348182.1"/>
    </source>
</evidence>
<evidence type="ECO:0000313" key="6">
    <source>
        <dbReference type="EMBL" id="CAF4753573.1"/>
    </source>
</evidence>
<protein>
    <submittedName>
        <fullName evidence="3">Uncharacterized protein</fullName>
    </submittedName>
</protein>
<keyword evidence="8" id="KW-1185">Reference proteome</keyword>
<dbReference type="Proteomes" id="UP000663862">
    <property type="component" value="Unassembled WGS sequence"/>
</dbReference>
<feature type="transmembrane region" description="Helical" evidence="1">
    <location>
        <begin position="62"/>
        <end position="85"/>
    </location>
</feature>
<evidence type="ECO:0000313" key="8">
    <source>
        <dbReference type="Proteomes" id="UP000663873"/>
    </source>
</evidence>
<evidence type="ECO:0000313" key="4">
    <source>
        <dbReference type="EMBL" id="CAF4383471.1"/>
    </source>
</evidence>
<evidence type="ECO:0000313" key="5">
    <source>
        <dbReference type="EMBL" id="CAF4526068.1"/>
    </source>
</evidence>
<keyword evidence="1" id="KW-0472">Membrane</keyword>
<sequence length="99" mass="11441">MLFLIDNINWTNKITGKFDVEWIEFKQKPIDRFLLMEQKKNNPTPEHLVEINSVKLIESVNFVYLFMYLCIFSVSAVAPGTGLLAPEDGEENNDDEEMA</sequence>
<evidence type="ECO:0000256" key="1">
    <source>
        <dbReference type="SAM" id="Phobius"/>
    </source>
</evidence>
<keyword evidence="1" id="KW-1133">Transmembrane helix</keyword>
<reference evidence="3" key="1">
    <citation type="submission" date="2021-02" db="EMBL/GenBank/DDBJ databases">
        <authorList>
            <person name="Nowell W R."/>
        </authorList>
    </citation>
    <scope>NUCLEOTIDE SEQUENCE</scope>
</reference>
<name>A0A817VEN6_9BILA</name>
<dbReference type="Proteomes" id="UP000663838">
    <property type="component" value="Unassembled WGS sequence"/>
</dbReference>
<evidence type="ECO:0000313" key="7">
    <source>
        <dbReference type="Proteomes" id="UP000663865"/>
    </source>
</evidence>
<comment type="caution">
    <text evidence="3">The sequence shown here is derived from an EMBL/GenBank/DDBJ whole genome shotgun (WGS) entry which is preliminary data.</text>
</comment>
<organism evidence="3 7">
    <name type="scientific">Rotaria socialis</name>
    <dbReference type="NCBI Taxonomy" id="392032"/>
    <lineage>
        <taxon>Eukaryota</taxon>
        <taxon>Metazoa</taxon>
        <taxon>Spiralia</taxon>
        <taxon>Gnathifera</taxon>
        <taxon>Rotifera</taxon>
        <taxon>Eurotatoria</taxon>
        <taxon>Bdelloidea</taxon>
        <taxon>Philodinida</taxon>
        <taxon>Philodinidae</taxon>
        <taxon>Rotaria</taxon>
    </lineage>
</organism>